<dbReference type="GO" id="GO:0005886">
    <property type="term" value="C:plasma membrane"/>
    <property type="evidence" value="ECO:0007669"/>
    <property type="project" value="UniProtKB-SubCell"/>
</dbReference>
<dbReference type="Proteomes" id="UP000254060">
    <property type="component" value="Unassembled WGS sequence"/>
</dbReference>
<evidence type="ECO:0000256" key="6">
    <source>
        <dbReference type="RuleBase" id="RU363041"/>
    </source>
</evidence>
<keyword evidence="3 6" id="KW-0812">Transmembrane</keyword>
<reference evidence="7 8" key="1">
    <citation type="submission" date="2018-06" db="EMBL/GenBank/DDBJ databases">
        <authorList>
            <consortium name="Pathogen Informatics"/>
            <person name="Doyle S."/>
        </authorList>
    </citation>
    <scope>NUCLEOTIDE SEQUENCE [LARGE SCALE GENOMIC DNA]</scope>
    <source>
        <strain evidence="7 8">NCTC13163</strain>
    </source>
</reference>
<feature type="transmembrane region" description="Helical" evidence="6">
    <location>
        <begin position="34"/>
        <end position="55"/>
    </location>
</feature>
<accession>A0A377FT86</accession>
<evidence type="ECO:0000256" key="3">
    <source>
        <dbReference type="ARBA" id="ARBA00022692"/>
    </source>
</evidence>
<keyword evidence="6" id="KW-1003">Cell membrane</keyword>
<organism evidence="7 8">
    <name type="scientific">Exiguobacterium aurantiacum</name>
    <dbReference type="NCBI Taxonomy" id="33987"/>
    <lineage>
        <taxon>Bacteria</taxon>
        <taxon>Bacillati</taxon>
        <taxon>Bacillota</taxon>
        <taxon>Bacilli</taxon>
        <taxon>Bacillales</taxon>
        <taxon>Bacillales Family XII. Incertae Sedis</taxon>
        <taxon>Exiguobacterium</taxon>
    </lineage>
</organism>
<feature type="transmembrane region" description="Helical" evidence="6">
    <location>
        <begin position="105"/>
        <end position="122"/>
    </location>
</feature>
<feature type="transmembrane region" description="Helical" evidence="6">
    <location>
        <begin position="233"/>
        <end position="253"/>
    </location>
</feature>
<evidence type="ECO:0000313" key="7">
    <source>
        <dbReference type="EMBL" id="STO08032.1"/>
    </source>
</evidence>
<dbReference type="PANTHER" id="PTHR43701">
    <property type="entry name" value="MEMBRANE TRANSPORTER PROTEIN MJ0441-RELATED"/>
    <property type="match status" value="1"/>
</dbReference>
<dbReference type="Pfam" id="PF01925">
    <property type="entry name" value="TauE"/>
    <property type="match status" value="1"/>
</dbReference>
<dbReference type="AlphaFoldDB" id="A0A377FT86"/>
<evidence type="ECO:0000256" key="1">
    <source>
        <dbReference type="ARBA" id="ARBA00004141"/>
    </source>
</evidence>
<evidence type="ECO:0000313" key="8">
    <source>
        <dbReference type="Proteomes" id="UP000254060"/>
    </source>
</evidence>
<feature type="transmembrane region" description="Helical" evidence="6">
    <location>
        <begin position="177"/>
        <end position="199"/>
    </location>
</feature>
<feature type="transmembrane region" description="Helical" evidence="6">
    <location>
        <begin position="205"/>
        <end position="221"/>
    </location>
</feature>
<dbReference type="InterPro" id="IPR051598">
    <property type="entry name" value="TSUP/Inactive_protease-like"/>
</dbReference>
<evidence type="ECO:0000256" key="5">
    <source>
        <dbReference type="ARBA" id="ARBA00023136"/>
    </source>
</evidence>
<proteinExistence type="inferred from homology"/>
<feature type="transmembrane region" description="Helical" evidence="6">
    <location>
        <begin position="259"/>
        <end position="277"/>
    </location>
</feature>
<gene>
    <name evidence="7" type="ORF">NCTC13163_01393</name>
</gene>
<evidence type="ECO:0000256" key="2">
    <source>
        <dbReference type="ARBA" id="ARBA00009142"/>
    </source>
</evidence>
<dbReference type="STRING" id="1397694.GCA_000702585_01897"/>
<feature type="transmembrane region" description="Helical" evidence="6">
    <location>
        <begin position="142"/>
        <end position="165"/>
    </location>
</feature>
<dbReference type="EMBL" id="UGGP01000001">
    <property type="protein sequence ID" value="STO08032.1"/>
    <property type="molecule type" value="Genomic_DNA"/>
</dbReference>
<sequence length="283" mass="29554">MDIMALLSFLLLGTLIGILSGFFGIGGGILLTPLLLVFGYEASAAIALSLMLTLGSTTAGTISHIKLKNVNRKHALLIGGFGIVGTWVATPLVFYLETLDGAKPVISLAYIALLTYFAISFFRSKQHVEGSVGSESVPRIGFIGLFGGFISSLMGVSGGFVLTPLQVKLLNTEMKRAVGTSIAAALFIVLSGVVSYAIAGADTNYWHGLALIAGAMIGSPIGAKQLQRFSSQLVKKALGGFYVAVALSVALNLLGFNDVSLGLLVVLALTFIVALFVRPKKRG</sequence>
<keyword evidence="5 6" id="KW-0472">Membrane</keyword>
<feature type="transmembrane region" description="Helical" evidence="6">
    <location>
        <begin position="6"/>
        <end position="27"/>
    </location>
</feature>
<keyword evidence="4 6" id="KW-1133">Transmembrane helix</keyword>
<evidence type="ECO:0000256" key="4">
    <source>
        <dbReference type="ARBA" id="ARBA00022989"/>
    </source>
</evidence>
<protein>
    <recommendedName>
        <fullName evidence="6">Probable membrane transporter protein</fullName>
    </recommendedName>
</protein>
<comment type="similarity">
    <text evidence="2 6">Belongs to the 4-toluene sulfonate uptake permease (TSUP) (TC 2.A.102) family.</text>
</comment>
<name>A0A377FT86_9BACL</name>
<dbReference type="InterPro" id="IPR002781">
    <property type="entry name" value="TM_pro_TauE-like"/>
</dbReference>
<dbReference type="PANTHER" id="PTHR43701:SF12">
    <property type="entry name" value="MEMBRANE TRANSPORTER PROTEIN YTNM-RELATED"/>
    <property type="match status" value="1"/>
</dbReference>
<feature type="transmembrane region" description="Helical" evidence="6">
    <location>
        <begin position="75"/>
        <end position="96"/>
    </location>
</feature>
<comment type="subcellular location">
    <subcellularLocation>
        <location evidence="6">Cell membrane</location>
        <topology evidence="6">Multi-pass membrane protein</topology>
    </subcellularLocation>
    <subcellularLocation>
        <location evidence="1">Membrane</location>
        <topology evidence="1">Multi-pass membrane protein</topology>
    </subcellularLocation>
</comment>